<accession>A0AA85JF67</accession>
<reference evidence="3" key="2">
    <citation type="submission" date="2023-11" db="UniProtKB">
        <authorList>
            <consortium name="WormBaseParasite"/>
        </authorList>
    </citation>
    <scope>IDENTIFICATION</scope>
</reference>
<feature type="compositionally biased region" description="Low complexity" evidence="1">
    <location>
        <begin position="15"/>
        <end position="26"/>
    </location>
</feature>
<sequence>MKNIDKKPNRRTHTSKISSNKYSASSHNRHQNERNIYSEGGLFPVGNEVVKHTVYGNHCLENATTKWFATNDYRQHPGAFYPHAMGASVKSSQRIPENIKQGFYYDDESKDSPYGVINCEEFDACDPTTTLEHDVKELKKYIKLVVNRQKKTARKA</sequence>
<evidence type="ECO:0000313" key="2">
    <source>
        <dbReference type="Proteomes" id="UP000050795"/>
    </source>
</evidence>
<dbReference type="WBParaSite" id="TREG1_17050.1">
    <property type="protein sequence ID" value="TREG1_17050.1"/>
    <property type="gene ID" value="TREG1_17050"/>
</dbReference>
<reference evidence="2" key="1">
    <citation type="submission" date="2022-06" db="EMBL/GenBank/DDBJ databases">
        <authorList>
            <person name="Berger JAMES D."/>
            <person name="Berger JAMES D."/>
        </authorList>
    </citation>
    <scope>NUCLEOTIDE SEQUENCE [LARGE SCALE GENOMIC DNA]</scope>
</reference>
<proteinExistence type="predicted"/>
<evidence type="ECO:0000256" key="1">
    <source>
        <dbReference type="SAM" id="MobiDB-lite"/>
    </source>
</evidence>
<evidence type="ECO:0000313" key="3">
    <source>
        <dbReference type="WBParaSite" id="TREG1_17050.1"/>
    </source>
</evidence>
<name>A0AA85JF67_TRIRE</name>
<dbReference type="Proteomes" id="UP000050795">
    <property type="component" value="Unassembled WGS sequence"/>
</dbReference>
<organism evidence="2 3">
    <name type="scientific">Trichobilharzia regenti</name>
    <name type="common">Nasal bird schistosome</name>
    <dbReference type="NCBI Taxonomy" id="157069"/>
    <lineage>
        <taxon>Eukaryota</taxon>
        <taxon>Metazoa</taxon>
        <taxon>Spiralia</taxon>
        <taxon>Lophotrochozoa</taxon>
        <taxon>Platyhelminthes</taxon>
        <taxon>Trematoda</taxon>
        <taxon>Digenea</taxon>
        <taxon>Strigeidida</taxon>
        <taxon>Schistosomatoidea</taxon>
        <taxon>Schistosomatidae</taxon>
        <taxon>Trichobilharzia</taxon>
    </lineage>
</organism>
<keyword evidence="2" id="KW-1185">Reference proteome</keyword>
<feature type="region of interest" description="Disordered" evidence="1">
    <location>
        <begin position="1"/>
        <end position="30"/>
    </location>
</feature>
<protein>
    <submittedName>
        <fullName evidence="3">Uncharacterized protein</fullName>
    </submittedName>
</protein>
<dbReference type="AlphaFoldDB" id="A0AA85JF67"/>